<proteinExistence type="predicted"/>
<dbReference type="Proteomes" id="UP000324222">
    <property type="component" value="Unassembled WGS sequence"/>
</dbReference>
<dbReference type="EMBL" id="VSRR010000294">
    <property type="protein sequence ID" value="MPC13617.1"/>
    <property type="molecule type" value="Genomic_DNA"/>
</dbReference>
<evidence type="ECO:0000313" key="1">
    <source>
        <dbReference type="EMBL" id="MPC13617.1"/>
    </source>
</evidence>
<organism evidence="1 2">
    <name type="scientific">Portunus trituberculatus</name>
    <name type="common">Swimming crab</name>
    <name type="synonym">Neptunus trituberculatus</name>
    <dbReference type="NCBI Taxonomy" id="210409"/>
    <lineage>
        <taxon>Eukaryota</taxon>
        <taxon>Metazoa</taxon>
        <taxon>Ecdysozoa</taxon>
        <taxon>Arthropoda</taxon>
        <taxon>Crustacea</taxon>
        <taxon>Multicrustacea</taxon>
        <taxon>Malacostraca</taxon>
        <taxon>Eumalacostraca</taxon>
        <taxon>Eucarida</taxon>
        <taxon>Decapoda</taxon>
        <taxon>Pleocyemata</taxon>
        <taxon>Brachyura</taxon>
        <taxon>Eubrachyura</taxon>
        <taxon>Portunoidea</taxon>
        <taxon>Portunidae</taxon>
        <taxon>Portuninae</taxon>
        <taxon>Portunus</taxon>
    </lineage>
</organism>
<evidence type="ECO:0000313" key="2">
    <source>
        <dbReference type="Proteomes" id="UP000324222"/>
    </source>
</evidence>
<reference evidence="1 2" key="1">
    <citation type="submission" date="2019-05" db="EMBL/GenBank/DDBJ databases">
        <title>Another draft genome of Portunus trituberculatus and its Hox gene families provides insights of decapod evolution.</title>
        <authorList>
            <person name="Jeong J.-H."/>
            <person name="Song I."/>
            <person name="Kim S."/>
            <person name="Choi T."/>
            <person name="Kim D."/>
            <person name="Ryu S."/>
            <person name="Kim W."/>
        </authorList>
    </citation>
    <scope>NUCLEOTIDE SEQUENCE [LARGE SCALE GENOMIC DNA]</scope>
    <source>
        <tissue evidence="1">Muscle</tissue>
    </source>
</reference>
<gene>
    <name evidence="1" type="ORF">E2C01_006357</name>
</gene>
<accession>A0A5B7CUV8</accession>
<dbReference type="AlphaFoldDB" id="A0A5B7CUV8"/>
<name>A0A5B7CUV8_PORTR</name>
<keyword evidence="2" id="KW-1185">Reference proteome</keyword>
<comment type="caution">
    <text evidence="1">The sequence shown here is derived from an EMBL/GenBank/DDBJ whole genome shotgun (WGS) entry which is preliminary data.</text>
</comment>
<sequence length="131" mass="14568">MFSFACALYFPFPTLSTRHALLPSLFPAAGAAAPGGDAFMAQRSTHRLETPRCSGRQRFPELDFTVRVWYRGLLVNPAAGPDNFVSIDGRKTYFDLFPAATQLQRLGLMPRCELNKGGFTRVNMRLELPAV</sequence>
<protein>
    <submittedName>
        <fullName evidence="1">Uncharacterized protein</fullName>
    </submittedName>
</protein>